<reference evidence="1 2" key="1">
    <citation type="journal article" date="2013" name="Genome Announc.">
        <title>Complete Genome Sequence of Glaciecola psychrophila Strain 170T.</title>
        <authorList>
            <person name="Yin J."/>
            <person name="Chen J."/>
            <person name="Liu G."/>
            <person name="Yu Y."/>
            <person name="Song L."/>
            <person name="Wang X."/>
            <person name="Qu X."/>
        </authorList>
    </citation>
    <scope>NUCLEOTIDE SEQUENCE [LARGE SCALE GENOMIC DNA]</scope>
    <source>
        <strain evidence="1 2">170</strain>
    </source>
</reference>
<evidence type="ECO:0008006" key="3">
    <source>
        <dbReference type="Google" id="ProtNLM"/>
    </source>
</evidence>
<accession>K7AP65</accession>
<proteinExistence type="predicted"/>
<dbReference type="EMBL" id="CP003837">
    <property type="protein sequence ID" value="AGH44597.1"/>
    <property type="molecule type" value="Genomic_DNA"/>
</dbReference>
<dbReference type="AlphaFoldDB" id="K7AP65"/>
<dbReference type="KEGG" id="gps:C427_2488"/>
<dbReference type="Proteomes" id="UP000011864">
    <property type="component" value="Chromosome"/>
</dbReference>
<name>K7AP65_9ALTE</name>
<sequence length="80" mass="8774">MFKFDLKTILMLVSVIALLGCGPSPDERYDTGYSDGYAEGYNTTCKIRATMVEGDWDDENYSKGYRAGNTAGAQACRDKG</sequence>
<dbReference type="PROSITE" id="PS51257">
    <property type="entry name" value="PROKAR_LIPOPROTEIN"/>
    <property type="match status" value="1"/>
</dbReference>
<organism evidence="1 2">
    <name type="scientific">Paraglaciecola psychrophila 170</name>
    <dbReference type="NCBI Taxonomy" id="1129794"/>
    <lineage>
        <taxon>Bacteria</taxon>
        <taxon>Pseudomonadati</taxon>
        <taxon>Pseudomonadota</taxon>
        <taxon>Gammaproteobacteria</taxon>
        <taxon>Alteromonadales</taxon>
        <taxon>Alteromonadaceae</taxon>
        <taxon>Paraglaciecola</taxon>
    </lineage>
</organism>
<dbReference type="HOGENOM" id="CLU_2586550_0_0_6"/>
<dbReference type="RefSeq" id="WP_007637190.1">
    <property type="nucleotide sequence ID" value="NC_020514.1"/>
</dbReference>
<protein>
    <recommendedName>
        <fullName evidence="3">Lipoprotein</fullName>
    </recommendedName>
</protein>
<evidence type="ECO:0000313" key="1">
    <source>
        <dbReference type="EMBL" id="AGH44597.1"/>
    </source>
</evidence>
<gene>
    <name evidence="1" type="ORF">C427_2488</name>
</gene>
<keyword evidence="2" id="KW-1185">Reference proteome</keyword>
<evidence type="ECO:0000313" key="2">
    <source>
        <dbReference type="Proteomes" id="UP000011864"/>
    </source>
</evidence>
<dbReference type="STRING" id="1129794.C427_2488"/>
<dbReference type="OrthoDB" id="9892444at2"/>
<dbReference type="PATRIC" id="fig|1129794.4.peg.2467"/>